<evidence type="ECO:0000313" key="3">
    <source>
        <dbReference type="Proteomes" id="UP001162164"/>
    </source>
</evidence>
<accession>A0ABQ9JG89</accession>
<dbReference type="EMBL" id="JAPWTJ010000578">
    <property type="protein sequence ID" value="KAJ8977181.1"/>
    <property type="molecule type" value="Genomic_DNA"/>
</dbReference>
<dbReference type="PANTHER" id="PTHR12906">
    <property type="entry name" value="PROTEIN C20ORF24 RAB5-INTERACTING PROTEIN"/>
    <property type="match status" value="1"/>
</dbReference>
<feature type="transmembrane region" description="Helical" evidence="1">
    <location>
        <begin position="41"/>
        <end position="60"/>
    </location>
</feature>
<evidence type="ECO:0000256" key="1">
    <source>
        <dbReference type="SAM" id="Phobius"/>
    </source>
</evidence>
<organism evidence="2 3">
    <name type="scientific">Molorchus minor</name>
    <dbReference type="NCBI Taxonomy" id="1323400"/>
    <lineage>
        <taxon>Eukaryota</taxon>
        <taxon>Metazoa</taxon>
        <taxon>Ecdysozoa</taxon>
        <taxon>Arthropoda</taxon>
        <taxon>Hexapoda</taxon>
        <taxon>Insecta</taxon>
        <taxon>Pterygota</taxon>
        <taxon>Neoptera</taxon>
        <taxon>Endopterygota</taxon>
        <taxon>Coleoptera</taxon>
        <taxon>Polyphaga</taxon>
        <taxon>Cucujiformia</taxon>
        <taxon>Chrysomeloidea</taxon>
        <taxon>Cerambycidae</taxon>
        <taxon>Lamiinae</taxon>
        <taxon>Monochamini</taxon>
        <taxon>Molorchus</taxon>
    </lineage>
</organism>
<proteinExistence type="predicted"/>
<sequence length="66" mass="7679">MTTKTKTLEKNGFSKSILPSVWTRAFTSKSEWPDKEEFLDVIYWARQALGILLGIFWGLLPLKKDF</sequence>
<dbReference type="InterPro" id="IPR010742">
    <property type="entry name" value="RCAF1"/>
</dbReference>
<keyword evidence="1" id="KW-0472">Membrane</keyword>
<protein>
    <submittedName>
        <fullName evidence="2">Uncharacterized protein</fullName>
    </submittedName>
</protein>
<keyword evidence="1" id="KW-1133">Transmembrane helix</keyword>
<comment type="caution">
    <text evidence="2">The sequence shown here is derived from an EMBL/GenBank/DDBJ whole genome shotgun (WGS) entry which is preliminary data.</text>
</comment>
<gene>
    <name evidence="2" type="ORF">NQ317_018062</name>
</gene>
<evidence type="ECO:0000313" key="2">
    <source>
        <dbReference type="EMBL" id="KAJ8977181.1"/>
    </source>
</evidence>
<dbReference type="PANTHER" id="PTHR12906:SF0">
    <property type="entry name" value="GEL COMPLEX SUBUNIT OPTI"/>
    <property type="match status" value="1"/>
</dbReference>
<name>A0ABQ9JG89_9CUCU</name>
<keyword evidence="1" id="KW-0812">Transmembrane</keyword>
<keyword evidence="3" id="KW-1185">Reference proteome</keyword>
<reference evidence="2" key="1">
    <citation type="journal article" date="2023" name="Insect Mol. Biol.">
        <title>Genome sequencing provides insights into the evolution of gene families encoding plant cell wall-degrading enzymes in longhorned beetles.</title>
        <authorList>
            <person name="Shin N.R."/>
            <person name="Okamura Y."/>
            <person name="Kirsch R."/>
            <person name="Pauchet Y."/>
        </authorList>
    </citation>
    <scope>NUCLEOTIDE SEQUENCE</scope>
    <source>
        <strain evidence="2">MMC_N1</strain>
    </source>
</reference>
<dbReference type="Proteomes" id="UP001162164">
    <property type="component" value="Unassembled WGS sequence"/>
</dbReference>